<evidence type="ECO:0000313" key="4">
    <source>
        <dbReference type="Proteomes" id="UP000051298"/>
    </source>
</evidence>
<dbReference type="InterPro" id="IPR011324">
    <property type="entry name" value="Cytotoxic_necrot_fac-like_cat"/>
</dbReference>
<dbReference type="SUPFAM" id="SSF64438">
    <property type="entry name" value="CNF1/YfiH-like putative cysteine hydrolases"/>
    <property type="match status" value="1"/>
</dbReference>
<keyword evidence="2 3" id="KW-0378">Hydrolase</keyword>
<gene>
    <name evidence="3" type="primary">cheD</name>
    <name evidence="3" type="ORF">THS5294_00389</name>
</gene>
<dbReference type="InterPro" id="IPR038592">
    <property type="entry name" value="CheD-like_sf"/>
</dbReference>
<organism evidence="3 4">
    <name type="scientific">Thalassobacter stenotrophicus</name>
    <dbReference type="NCBI Taxonomy" id="266809"/>
    <lineage>
        <taxon>Bacteria</taxon>
        <taxon>Pseudomonadati</taxon>
        <taxon>Pseudomonadota</taxon>
        <taxon>Alphaproteobacteria</taxon>
        <taxon>Rhodobacterales</taxon>
        <taxon>Roseobacteraceae</taxon>
        <taxon>Thalassobacter</taxon>
    </lineage>
</organism>
<reference evidence="3 4" key="1">
    <citation type="submission" date="2015-09" db="EMBL/GenBank/DDBJ databases">
        <authorList>
            <consortium name="Swine Surveillance"/>
        </authorList>
    </citation>
    <scope>NUCLEOTIDE SEQUENCE [LARGE SCALE GENOMIC DNA]</scope>
    <source>
        <strain evidence="3 4">CECT 5294</strain>
    </source>
</reference>
<protein>
    <submittedName>
        <fullName evidence="3">Chemoreceptor glutamine deamidase CheD</fullName>
        <ecNumber evidence="3">3.5.1.44</ecNumber>
    </submittedName>
</protein>
<evidence type="ECO:0000256" key="2">
    <source>
        <dbReference type="ARBA" id="ARBA00022801"/>
    </source>
</evidence>
<dbReference type="PANTHER" id="PTHR35147:SF2">
    <property type="entry name" value="CHEMORECEPTOR GLUTAMINE DEAMIDASE CHED-RELATED"/>
    <property type="match status" value="1"/>
</dbReference>
<dbReference type="InterPro" id="IPR005659">
    <property type="entry name" value="Chemorcpt_Glu_NH3ase_CheD"/>
</dbReference>
<dbReference type="Pfam" id="PF03975">
    <property type="entry name" value="CheD"/>
    <property type="match status" value="1"/>
</dbReference>
<keyword evidence="1" id="KW-0145">Chemotaxis</keyword>
<sequence>MVLPNDSSNDPFDLMTQVNAMECLINALLKSGAVRSRLVAKVFGGARMIGSSAAVGEKNAEFVLSFLSDEGIPVESQDLGGTQARRIRFEPTTGRVQLKLVTDRPIEPIIAAPKPPAASGLELF</sequence>
<proteinExistence type="predicted"/>
<dbReference type="STRING" id="266809.PM03_09965"/>
<dbReference type="PANTHER" id="PTHR35147">
    <property type="entry name" value="CHEMORECEPTOR GLUTAMINE DEAMIDASE CHED-RELATED"/>
    <property type="match status" value="1"/>
</dbReference>
<dbReference type="Gene3D" id="3.30.1330.200">
    <property type="match status" value="1"/>
</dbReference>
<dbReference type="eggNOG" id="COG1871">
    <property type="taxonomic scope" value="Bacteria"/>
</dbReference>
<dbReference type="EC" id="3.5.1.44" evidence="3"/>
<dbReference type="GO" id="GO:0050568">
    <property type="term" value="F:protein-glutamine glutaminase activity"/>
    <property type="evidence" value="ECO:0007669"/>
    <property type="project" value="UniProtKB-EC"/>
</dbReference>
<evidence type="ECO:0000256" key="1">
    <source>
        <dbReference type="ARBA" id="ARBA00022500"/>
    </source>
</evidence>
<dbReference type="EMBL" id="CYRX01000008">
    <property type="protein sequence ID" value="CUH59107.1"/>
    <property type="molecule type" value="Genomic_DNA"/>
</dbReference>
<accession>A0A0P1EVW6</accession>
<dbReference type="GO" id="GO:0006935">
    <property type="term" value="P:chemotaxis"/>
    <property type="evidence" value="ECO:0007669"/>
    <property type="project" value="UniProtKB-KW"/>
</dbReference>
<evidence type="ECO:0000313" key="3">
    <source>
        <dbReference type="EMBL" id="CUH59107.1"/>
    </source>
</evidence>
<keyword evidence="3" id="KW-0675">Receptor</keyword>
<dbReference type="CDD" id="cd16352">
    <property type="entry name" value="CheD"/>
    <property type="match status" value="1"/>
</dbReference>
<dbReference type="Proteomes" id="UP000051298">
    <property type="component" value="Unassembled WGS sequence"/>
</dbReference>
<name>A0A0P1EVW6_9RHOB</name>
<dbReference type="AlphaFoldDB" id="A0A0P1EVW6"/>